<evidence type="ECO:0000313" key="1">
    <source>
        <dbReference type="EMBL" id="JAH34411.1"/>
    </source>
</evidence>
<name>A0A0E9RZB5_ANGAN</name>
<proteinExistence type="predicted"/>
<protein>
    <submittedName>
        <fullName evidence="1">Uncharacterized protein</fullName>
    </submittedName>
</protein>
<reference evidence="1" key="1">
    <citation type="submission" date="2014-11" db="EMBL/GenBank/DDBJ databases">
        <authorList>
            <person name="Amaro Gonzalez C."/>
        </authorList>
    </citation>
    <scope>NUCLEOTIDE SEQUENCE</scope>
</reference>
<dbReference type="AlphaFoldDB" id="A0A0E9RZB5"/>
<accession>A0A0E9RZB5</accession>
<dbReference type="EMBL" id="GBXM01074166">
    <property type="protein sequence ID" value="JAH34411.1"/>
    <property type="molecule type" value="Transcribed_RNA"/>
</dbReference>
<sequence>MIHNLKNLNNNISKNVVFGTFRLNLFF</sequence>
<organism evidence="1">
    <name type="scientific">Anguilla anguilla</name>
    <name type="common">European freshwater eel</name>
    <name type="synonym">Muraena anguilla</name>
    <dbReference type="NCBI Taxonomy" id="7936"/>
    <lineage>
        <taxon>Eukaryota</taxon>
        <taxon>Metazoa</taxon>
        <taxon>Chordata</taxon>
        <taxon>Craniata</taxon>
        <taxon>Vertebrata</taxon>
        <taxon>Euteleostomi</taxon>
        <taxon>Actinopterygii</taxon>
        <taxon>Neopterygii</taxon>
        <taxon>Teleostei</taxon>
        <taxon>Anguilliformes</taxon>
        <taxon>Anguillidae</taxon>
        <taxon>Anguilla</taxon>
    </lineage>
</organism>
<reference evidence="1" key="2">
    <citation type="journal article" date="2015" name="Fish Shellfish Immunol.">
        <title>Early steps in the European eel (Anguilla anguilla)-Vibrio vulnificus interaction in the gills: Role of the RtxA13 toxin.</title>
        <authorList>
            <person name="Callol A."/>
            <person name="Pajuelo D."/>
            <person name="Ebbesson L."/>
            <person name="Teles M."/>
            <person name="MacKenzie S."/>
            <person name="Amaro C."/>
        </authorList>
    </citation>
    <scope>NUCLEOTIDE SEQUENCE</scope>
</reference>